<keyword evidence="4" id="KW-0732">Signal</keyword>
<evidence type="ECO:0000259" key="5">
    <source>
        <dbReference type="PROSITE" id="PS51767"/>
    </source>
</evidence>
<feature type="compositionally biased region" description="Polar residues" evidence="2">
    <location>
        <begin position="728"/>
        <end position="745"/>
    </location>
</feature>
<feature type="region of interest" description="Disordered" evidence="2">
    <location>
        <begin position="522"/>
        <end position="551"/>
    </location>
</feature>
<feature type="chain" id="PRO_5034921888" description="Peptidase A1 domain-containing protein" evidence="4">
    <location>
        <begin position="23"/>
        <end position="756"/>
    </location>
</feature>
<comment type="similarity">
    <text evidence="1">Belongs to the peptidase A1 family.</text>
</comment>
<dbReference type="CDD" id="cd05471">
    <property type="entry name" value="pepsin_like"/>
    <property type="match status" value="1"/>
</dbReference>
<feature type="region of interest" description="Disordered" evidence="2">
    <location>
        <begin position="448"/>
        <end position="468"/>
    </location>
</feature>
<evidence type="ECO:0000256" key="4">
    <source>
        <dbReference type="SAM" id="SignalP"/>
    </source>
</evidence>
<reference evidence="6 7" key="1">
    <citation type="submission" date="2018-05" db="EMBL/GenBank/DDBJ databases">
        <title>Genome sequencing and assembly of the regulated plant pathogen Lachnellula willkommii and related sister species for the development of diagnostic species identification markers.</title>
        <authorList>
            <person name="Giroux E."/>
            <person name="Bilodeau G."/>
        </authorList>
    </citation>
    <scope>NUCLEOTIDE SEQUENCE [LARGE SCALE GENOMIC DNA]</scope>
    <source>
        <strain evidence="6 7">CBS 185.66</strain>
    </source>
</reference>
<keyword evidence="7" id="KW-1185">Reference proteome</keyword>
<dbReference type="InterPro" id="IPR021109">
    <property type="entry name" value="Peptidase_aspartic_dom_sf"/>
</dbReference>
<dbReference type="GO" id="GO:0004190">
    <property type="term" value="F:aspartic-type endopeptidase activity"/>
    <property type="evidence" value="ECO:0007669"/>
    <property type="project" value="InterPro"/>
</dbReference>
<feature type="signal peptide" evidence="4">
    <location>
        <begin position="1"/>
        <end position="22"/>
    </location>
</feature>
<evidence type="ECO:0000313" key="7">
    <source>
        <dbReference type="Proteomes" id="UP000431533"/>
    </source>
</evidence>
<dbReference type="Pfam" id="PF00026">
    <property type="entry name" value="Asp"/>
    <property type="match status" value="1"/>
</dbReference>
<evidence type="ECO:0000256" key="3">
    <source>
        <dbReference type="SAM" id="Phobius"/>
    </source>
</evidence>
<dbReference type="PRINTS" id="PR00792">
    <property type="entry name" value="PEPSIN"/>
</dbReference>
<name>A0A8H8R8Y6_9HELO</name>
<evidence type="ECO:0000313" key="6">
    <source>
        <dbReference type="EMBL" id="TVY29767.1"/>
    </source>
</evidence>
<dbReference type="CDD" id="cd12087">
    <property type="entry name" value="TM_EGFR-like"/>
    <property type="match status" value="1"/>
</dbReference>
<keyword evidence="3" id="KW-0812">Transmembrane</keyword>
<dbReference type="AlphaFoldDB" id="A0A8H8R8Y6"/>
<dbReference type="Gene3D" id="2.40.70.10">
    <property type="entry name" value="Acid Proteases"/>
    <property type="match status" value="2"/>
</dbReference>
<keyword evidence="3" id="KW-0472">Membrane</keyword>
<dbReference type="OrthoDB" id="4074350at2759"/>
<comment type="caution">
    <text evidence="6">The sequence shown here is derived from an EMBL/GenBank/DDBJ whole genome shotgun (WGS) entry which is preliminary data.</text>
</comment>
<organism evidence="6 7">
    <name type="scientific">Lachnellula hyalina</name>
    <dbReference type="NCBI Taxonomy" id="1316788"/>
    <lineage>
        <taxon>Eukaryota</taxon>
        <taxon>Fungi</taxon>
        <taxon>Dikarya</taxon>
        <taxon>Ascomycota</taxon>
        <taxon>Pezizomycotina</taxon>
        <taxon>Leotiomycetes</taxon>
        <taxon>Helotiales</taxon>
        <taxon>Lachnaceae</taxon>
        <taxon>Lachnellula</taxon>
    </lineage>
</organism>
<proteinExistence type="inferred from homology"/>
<accession>A0A8H8R8Y6</accession>
<feature type="domain" description="Peptidase A1" evidence="5">
    <location>
        <begin position="61"/>
        <end position="432"/>
    </location>
</feature>
<feature type="compositionally biased region" description="Low complexity" evidence="2">
    <location>
        <begin position="649"/>
        <end position="678"/>
    </location>
</feature>
<dbReference type="GO" id="GO:0006508">
    <property type="term" value="P:proteolysis"/>
    <property type="evidence" value="ECO:0007669"/>
    <property type="project" value="InterPro"/>
</dbReference>
<dbReference type="RefSeq" id="XP_031008554.1">
    <property type="nucleotide sequence ID" value="XM_031146970.1"/>
</dbReference>
<sequence length="756" mass="81551">MRGHLFNSLTLALIFLPSSSVAWFGEGRNQQREKRGNSTSSLSPLVVPPSQYWDGVDGKWSSVALRLGSPAQSVRAIVSTNSPQTFVVLPQGCDTIAIDPVPPNCASGRGGLFNPNTSATWQDQGLFGINGDGVGLEAALGYMQYADYGLEDVGLGFSGGGANTPTLKNQTVSGIASVSPIYFGLFGLGTQPVNYSSIGNFSAPSYFSSLRAQKLIPSLSWSYTAGAKYRRLVSSFRPDAFADTCIGLKAGQYAQLIFGGYDSSRFVPNSAGFNLASDINRDIVVGVQSIVYSSTTQTNLLPTPIYAFIESTDPNFWLPTEACSAFENAFGISVDNSTGLYLINTTHYTYLKTSNPTVIFTLANSLDGGDSVDIQLPFNSFALQASYPFTPNDTFYFPLRTAANETQYTLGRTFLQEAYLTVDYERGNFSVSQCLWNDGAASQVVTISAPSNGTNGNGGSESKQKSQAVKKPGVSTGAIVGIVVGFLVVLAVGGALLWIFLRLRKRPPPQIELSTVAAPSIVSDHPTGQTPYEGPHDPFSDQGTAHDSFPPDKKPEWEQMPIMPHQVLHHQRSELANTTEIFQLADCDNREGTYDADTERMKSIRRATNTSELPASSTLFELEADPVTQAGRSRDLLPSPAPTFASRYTETTLGPTTTGFPVSPQSAARASGRSQSPAHSVRSEPMTWLTISPADSTRRGLRTPRAESPDPENQLLSRDGTPSPRSRYFNTSEQRPVESSLSRDNSAPHIGNLYRP</sequence>
<keyword evidence="3" id="KW-1133">Transmembrane helix</keyword>
<evidence type="ECO:0000256" key="2">
    <source>
        <dbReference type="SAM" id="MobiDB-lite"/>
    </source>
</evidence>
<dbReference type="Proteomes" id="UP000431533">
    <property type="component" value="Unassembled WGS sequence"/>
</dbReference>
<dbReference type="InterPro" id="IPR033121">
    <property type="entry name" value="PEPTIDASE_A1"/>
</dbReference>
<dbReference type="EMBL" id="QGMH01000014">
    <property type="protein sequence ID" value="TVY29767.1"/>
    <property type="molecule type" value="Genomic_DNA"/>
</dbReference>
<dbReference type="SUPFAM" id="SSF50630">
    <property type="entry name" value="Acid proteases"/>
    <property type="match status" value="1"/>
</dbReference>
<gene>
    <name evidence="6" type="ORF">LHYA1_G001992</name>
</gene>
<protein>
    <recommendedName>
        <fullName evidence="5">Peptidase A1 domain-containing protein</fullName>
    </recommendedName>
</protein>
<dbReference type="InterPro" id="IPR034164">
    <property type="entry name" value="Pepsin-like_dom"/>
</dbReference>
<dbReference type="PROSITE" id="PS51767">
    <property type="entry name" value="PEPTIDASE_A1"/>
    <property type="match status" value="1"/>
</dbReference>
<feature type="transmembrane region" description="Helical" evidence="3">
    <location>
        <begin position="478"/>
        <end position="501"/>
    </location>
</feature>
<dbReference type="GeneID" id="41982190"/>
<evidence type="ECO:0000256" key="1">
    <source>
        <dbReference type="ARBA" id="ARBA00007447"/>
    </source>
</evidence>
<feature type="region of interest" description="Disordered" evidence="2">
    <location>
        <begin position="630"/>
        <end position="756"/>
    </location>
</feature>
<dbReference type="InterPro" id="IPR001461">
    <property type="entry name" value="Aspartic_peptidase_A1"/>
</dbReference>